<keyword evidence="1" id="KW-0812">Transmembrane</keyword>
<organism evidence="2 3">
    <name type="scientific">Anaerohalosphaera lusitana</name>
    <dbReference type="NCBI Taxonomy" id="1936003"/>
    <lineage>
        <taxon>Bacteria</taxon>
        <taxon>Pseudomonadati</taxon>
        <taxon>Planctomycetota</taxon>
        <taxon>Phycisphaerae</taxon>
        <taxon>Sedimentisphaerales</taxon>
        <taxon>Anaerohalosphaeraceae</taxon>
        <taxon>Anaerohalosphaera</taxon>
    </lineage>
</organism>
<dbReference type="STRING" id="1936003.STSP2_00617"/>
<dbReference type="EMBL" id="CP019791">
    <property type="protein sequence ID" value="AQT67470.1"/>
    <property type="molecule type" value="Genomic_DNA"/>
</dbReference>
<evidence type="ECO:0000313" key="3">
    <source>
        <dbReference type="Proteomes" id="UP000189674"/>
    </source>
</evidence>
<accession>A0A1U9NIP9</accession>
<gene>
    <name evidence="2" type="ORF">STSP2_00617</name>
</gene>
<dbReference type="AlphaFoldDB" id="A0A1U9NIP9"/>
<evidence type="ECO:0000256" key="1">
    <source>
        <dbReference type="SAM" id="Phobius"/>
    </source>
</evidence>
<reference evidence="3" key="1">
    <citation type="submission" date="2017-02" db="EMBL/GenBank/DDBJ databases">
        <title>Comparative genomics and description of representatives of a novel lineage of planctomycetes thriving in anoxic sediments.</title>
        <authorList>
            <person name="Spring S."/>
            <person name="Bunk B."/>
            <person name="Sproer C."/>
        </authorList>
    </citation>
    <scope>NUCLEOTIDE SEQUENCE [LARGE SCALE GENOMIC DNA]</scope>
    <source>
        <strain evidence="3">ST-NAGAB-D1</strain>
    </source>
</reference>
<dbReference type="Proteomes" id="UP000189674">
    <property type="component" value="Chromosome"/>
</dbReference>
<keyword evidence="1" id="KW-0472">Membrane</keyword>
<dbReference type="KEGG" id="alus:STSP2_00617"/>
<evidence type="ECO:0000313" key="2">
    <source>
        <dbReference type="EMBL" id="AQT67470.1"/>
    </source>
</evidence>
<protein>
    <submittedName>
        <fullName evidence="2">Uncharacterized protein</fullName>
    </submittedName>
</protein>
<keyword evidence="3" id="KW-1185">Reference proteome</keyword>
<feature type="transmembrane region" description="Helical" evidence="1">
    <location>
        <begin position="7"/>
        <end position="27"/>
    </location>
</feature>
<name>A0A1U9NIP9_9BACT</name>
<proteinExistence type="predicted"/>
<feature type="transmembrane region" description="Helical" evidence="1">
    <location>
        <begin position="80"/>
        <end position="99"/>
    </location>
</feature>
<feature type="transmembrane region" description="Helical" evidence="1">
    <location>
        <begin position="47"/>
        <end position="68"/>
    </location>
</feature>
<keyword evidence="1" id="KW-1133">Transmembrane helix</keyword>
<sequence>MPQKTKAACSIVITIAGWGIFFASLIYRNTAPIQNEFSSLANYAVSFYGIIIASVVQLISFICSICFLQKPACRKTSAITIISTLVFAIYISVAFYHHWI</sequence>